<dbReference type="EMBL" id="ML210975">
    <property type="protein sequence ID" value="TFK93932.1"/>
    <property type="molecule type" value="Genomic_DNA"/>
</dbReference>
<organism evidence="1 2">
    <name type="scientific">Polyporus arcularius HHB13444</name>
    <dbReference type="NCBI Taxonomy" id="1314778"/>
    <lineage>
        <taxon>Eukaryota</taxon>
        <taxon>Fungi</taxon>
        <taxon>Dikarya</taxon>
        <taxon>Basidiomycota</taxon>
        <taxon>Agaricomycotina</taxon>
        <taxon>Agaricomycetes</taxon>
        <taxon>Polyporales</taxon>
        <taxon>Polyporaceae</taxon>
        <taxon>Polyporus</taxon>
    </lineage>
</organism>
<reference evidence="1 2" key="1">
    <citation type="journal article" date="2019" name="Nat. Ecol. Evol.">
        <title>Megaphylogeny resolves global patterns of mushroom evolution.</title>
        <authorList>
            <person name="Varga T."/>
            <person name="Krizsan K."/>
            <person name="Foldi C."/>
            <person name="Dima B."/>
            <person name="Sanchez-Garcia M."/>
            <person name="Sanchez-Ramirez S."/>
            <person name="Szollosi G.J."/>
            <person name="Szarkandi J.G."/>
            <person name="Papp V."/>
            <person name="Albert L."/>
            <person name="Andreopoulos W."/>
            <person name="Angelini C."/>
            <person name="Antonin V."/>
            <person name="Barry K.W."/>
            <person name="Bougher N.L."/>
            <person name="Buchanan P."/>
            <person name="Buyck B."/>
            <person name="Bense V."/>
            <person name="Catcheside P."/>
            <person name="Chovatia M."/>
            <person name="Cooper J."/>
            <person name="Damon W."/>
            <person name="Desjardin D."/>
            <person name="Finy P."/>
            <person name="Geml J."/>
            <person name="Haridas S."/>
            <person name="Hughes K."/>
            <person name="Justo A."/>
            <person name="Karasinski D."/>
            <person name="Kautmanova I."/>
            <person name="Kiss B."/>
            <person name="Kocsube S."/>
            <person name="Kotiranta H."/>
            <person name="LaButti K.M."/>
            <person name="Lechner B.E."/>
            <person name="Liimatainen K."/>
            <person name="Lipzen A."/>
            <person name="Lukacs Z."/>
            <person name="Mihaltcheva S."/>
            <person name="Morgado L.N."/>
            <person name="Niskanen T."/>
            <person name="Noordeloos M.E."/>
            <person name="Ohm R.A."/>
            <person name="Ortiz-Santana B."/>
            <person name="Ovrebo C."/>
            <person name="Racz N."/>
            <person name="Riley R."/>
            <person name="Savchenko A."/>
            <person name="Shiryaev A."/>
            <person name="Soop K."/>
            <person name="Spirin V."/>
            <person name="Szebenyi C."/>
            <person name="Tomsovsky M."/>
            <person name="Tulloss R.E."/>
            <person name="Uehling J."/>
            <person name="Grigoriev I.V."/>
            <person name="Vagvolgyi C."/>
            <person name="Papp T."/>
            <person name="Martin F.M."/>
            <person name="Miettinen O."/>
            <person name="Hibbett D.S."/>
            <person name="Nagy L.G."/>
        </authorList>
    </citation>
    <scope>NUCLEOTIDE SEQUENCE [LARGE SCALE GENOMIC DNA]</scope>
    <source>
        <strain evidence="1 2">HHB13444</strain>
    </source>
</reference>
<protein>
    <submittedName>
        <fullName evidence="1">Uncharacterized protein</fullName>
    </submittedName>
</protein>
<proteinExistence type="predicted"/>
<evidence type="ECO:0000313" key="2">
    <source>
        <dbReference type="Proteomes" id="UP000308197"/>
    </source>
</evidence>
<keyword evidence="2" id="KW-1185">Reference proteome</keyword>
<evidence type="ECO:0000313" key="1">
    <source>
        <dbReference type="EMBL" id="TFK93932.1"/>
    </source>
</evidence>
<gene>
    <name evidence="1" type="ORF">K466DRAFT_49816</name>
</gene>
<sequence>MRLLRMLSRCVGCRVRHRPALLCAQRNSDGPRLSRYCTCMFLIRFSKSTSFFCSQCLCTSLCKCSPKPTGSSRYASCRVSFTGPTTSHSSVILWFLESWQDSTTCIHTKARSHPPAAVFNSYLPDTLTVPLDTTCDDPSCHTA</sequence>
<name>A0A5C3PWN9_9APHY</name>
<dbReference type="Proteomes" id="UP000308197">
    <property type="component" value="Unassembled WGS sequence"/>
</dbReference>
<accession>A0A5C3PWN9</accession>
<dbReference type="InParanoid" id="A0A5C3PWN9"/>
<dbReference type="AlphaFoldDB" id="A0A5C3PWN9"/>